<dbReference type="InterPro" id="IPR040976">
    <property type="entry name" value="Pkinase_fungal"/>
</dbReference>
<sequence>MLSDFDLYAMYSSVSNPITASTGIPGTTEAGPVHSSHHRPADETPSEPNSMRRKTNSRAAAPVLSDPASVQKQNQITGEGLEIHSQRIKRRLIDFRTGTPAFMAVCVLNIETGTPYHHHFFDNLESFFWLLLWCTAAHLDEGKMHPTPAAQDTLNELNRRSSSLCELGSVCFLRTLRTLKIRQGYSRNFATNGPQTL</sequence>
<accession>A0A8H2X333</accession>
<name>A0A8H2X333_9AGAM</name>
<evidence type="ECO:0000313" key="4">
    <source>
        <dbReference type="Proteomes" id="UP000663841"/>
    </source>
</evidence>
<dbReference type="Proteomes" id="UP000663841">
    <property type="component" value="Unassembled WGS sequence"/>
</dbReference>
<dbReference type="EMBL" id="CAJMWW010000065">
    <property type="protein sequence ID" value="CAE6412280.1"/>
    <property type="molecule type" value="Genomic_DNA"/>
</dbReference>
<proteinExistence type="predicted"/>
<comment type="caution">
    <text evidence="3">The sequence shown here is derived from an EMBL/GenBank/DDBJ whole genome shotgun (WGS) entry which is preliminary data.</text>
</comment>
<evidence type="ECO:0000313" key="3">
    <source>
        <dbReference type="EMBL" id="CAE6412280.1"/>
    </source>
</evidence>
<dbReference type="Pfam" id="PF17667">
    <property type="entry name" value="Pkinase_fungal"/>
    <property type="match status" value="1"/>
</dbReference>
<organism evidence="3 4">
    <name type="scientific">Rhizoctonia solani</name>
    <dbReference type="NCBI Taxonomy" id="456999"/>
    <lineage>
        <taxon>Eukaryota</taxon>
        <taxon>Fungi</taxon>
        <taxon>Dikarya</taxon>
        <taxon>Basidiomycota</taxon>
        <taxon>Agaricomycotina</taxon>
        <taxon>Agaricomycetes</taxon>
        <taxon>Cantharellales</taxon>
        <taxon>Ceratobasidiaceae</taxon>
        <taxon>Rhizoctonia</taxon>
    </lineage>
</organism>
<reference evidence="3" key="1">
    <citation type="submission" date="2021-01" db="EMBL/GenBank/DDBJ databases">
        <authorList>
            <person name="Kaushik A."/>
        </authorList>
    </citation>
    <scope>NUCLEOTIDE SEQUENCE</scope>
    <source>
        <strain evidence="3">AG3-T5</strain>
    </source>
</reference>
<feature type="domain" description="Fungal-type protein kinase" evidence="2">
    <location>
        <begin position="94"/>
        <end position="134"/>
    </location>
</feature>
<protein>
    <recommendedName>
        <fullName evidence="2">Fungal-type protein kinase domain-containing protein</fullName>
    </recommendedName>
</protein>
<feature type="compositionally biased region" description="Polar residues" evidence="1">
    <location>
        <begin position="68"/>
        <end position="77"/>
    </location>
</feature>
<evidence type="ECO:0000259" key="2">
    <source>
        <dbReference type="Pfam" id="PF17667"/>
    </source>
</evidence>
<dbReference type="AlphaFoldDB" id="A0A8H2X333"/>
<gene>
    <name evidence="3" type="ORF">RDB_LOCUS25155</name>
</gene>
<feature type="region of interest" description="Disordered" evidence="1">
    <location>
        <begin position="18"/>
        <end position="78"/>
    </location>
</feature>
<evidence type="ECO:0000256" key="1">
    <source>
        <dbReference type="SAM" id="MobiDB-lite"/>
    </source>
</evidence>